<feature type="region of interest" description="Disordered" evidence="6">
    <location>
        <begin position="35"/>
        <end position="59"/>
    </location>
</feature>
<dbReference type="Proteomes" id="UP000255515">
    <property type="component" value="Unassembled WGS sequence"/>
</dbReference>
<protein>
    <recommendedName>
        <fullName evidence="3">N-acetylmuramoyl-L-alanine amidase</fullName>
        <ecNumber evidence="3">3.5.1.28</ecNumber>
    </recommendedName>
</protein>
<dbReference type="InterPro" id="IPR036505">
    <property type="entry name" value="Amidase/PGRP_sf"/>
</dbReference>
<dbReference type="InterPro" id="IPR036366">
    <property type="entry name" value="PGBDSf"/>
</dbReference>
<evidence type="ECO:0000256" key="6">
    <source>
        <dbReference type="SAM" id="MobiDB-lite"/>
    </source>
</evidence>
<feature type="domain" description="N-acetylmuramoyl-L-alanine amidase" evidence="7">
    <location>
        <begin position="100"/>
        <end position="242"/>
    </location>
</feature>
<keyword evidence="5" id="KW-0961">Cell wall biogenesis/degradation</keyword>
<dbReference type="FunFam" id="3.40.80.10:FF:000003">
    <property type="entry name" value="N-acetylmuramoyl-L-alanine amidase"/>
    <property type="match status" value="1"/>
</dbReference>
<accession>A0A376C0S1</accession>
<dbReference type="PROSITE" id="PS51257">
    <property type="entry name" value="PROKAR_LIPOPROTEIN"/>
    <property type="match status" value="1"/>
</dbReference>
<gene>
    <name evidence="8" type="primary">amiD</name>
    <name evidence="8" type="ORF">NCTC11661_01058</name>
</gene>
<dbReference type="Pfam" id="PF01471">
    <property type="entry name" value="PG_binding_1"/>
    <property type="match status" value="1"/>
</dbReference>
<dbReference type="EC" id="3.5.1.28" evidence="3"/>
<sequence>MRKIVYTSVLSVLVFSCATPKKGVVRNVSSKKTTVIPPKKKEKNPSHAQHAHLTTQEKKPQITHFGNLDFFKENISNPAKNDNTISYGSIVSAKPMGYMVTKNHFPSLGQGFRQRYIILHYTALNNEASLRVLTQQAVSAHYLVNDTEDNEIYQLVDENKRAYHAGVSYWRGNNNLNDSSIGIEIVNQAKDVPGGYYFPDFPDYQVKKVAELVKDIANRYGILPQNILAHSDIAPTRKQDPGPKFPWKKLYTDYGIGMWYDEDAKERFMVQLVNEDLYAPSVIYQYQKDLNQFGFNIATSGMVDEATKKTITAFQYRFRPENYDGIMDVETYAILKALLQKYP</sequence>
<keyword evidence="4 8" id="KW-0378">Hydrolase</keyword>
<organism evidence="8 9">
    <name type="scientific">Bergeyella zoohelcum</name>
    <dbReference type="NCBI Taxonomy" id="1015"/>
    <lineage>
        <taxon>Bacteria</taxon>
        <taxon>Pseudomonadati</taxon>
        <taxon>Bacteroidota</taxon>
        <taxon>Flavobacteriia</taxon>
        <taxon>Flavobacteriales</taxon>
        <taxon>Weeksellaceae</taxon>
        <taxon>Bergeyella</taxon>
    </lineage>
</organism>
<evidence type="ECO:0000313" key="8">
    <source>
        <dbReference type="EMBL" id="SSZ55662.1"/>
    </source>
</evidence>
<dbReference type="Gene3D" id="3.40.80.10">
    <property type="entry name" value="Peptidoglycan recognition protein-like"/>
    <property type="match status" value="1"/>
</dbReference>
<comment type="similarity">
    <text evidence="2">Belongs to the N-acetylmuramoyl-L-alanine amidase 2 family.</text>
</comment>
<dbReference type="EMBL" id="UFTJ01000002">
    <property type="protein sequence ID" value="SSZ55662.1"/>
    <property type="molecule type" value="Genomic_DNA"/>
</dbReference>
<evidence type="ECO:0000259" key="7">
    <source>
        <dbReference type="SMART" id="SM00644"/>
    </source>
</evidence>
<evidence type="ECO:0000256" key="3">
    <source>
        <dbReference type="ARBA" id="ARBA00011901"/>
    </source>
</evidence>
<evidence type="ECO:0000256" key="5">
    <source>
        <dbReference type="ARBA" id="ARBA00023316"/>
    </source>
</evidence>
<dbReference type="InterPro" id="IPR002502">
    <property type="entry name" value="Amidase_domain"/>
</dbReference>
<dbReference type="AlphaFoldDB" id="A0A376C0S1"/>
<name>A0A376C0S1_9FLAO</name>
<dbReference type="CDD" id="cd06583">
    <property type="entry name" value="PGRP"/>
    <property type="match status" value="1"/>
</dbReference>
<evidence type="ECO:0000256" key="2">
    <source>
        <dbReference type="ARBA" id="ARBA00007553"/>
    </source>
</evidence>
<dbReference type="InterPro" id="IPR002477">
    <property type="entry name" value="Peptidoglycan-bd-like"/>
</dbReference>
<evidence type="ECO:0000313" key="9">
    <source>
        <dbReference type="Proteomes" id="UP000255515"/>
    </source>
</evidence>
<dbReference type="PANTHER" id="PTHR30417">
    <property type="entry name" value="N-ACETYLMURAMOYL-L-ALANINE AMIDASE AMID"/>
    <property type="match status" value="1"/>
</dbReference>
<dbReference type="GO" id="GO:0009254">
    <property type="term" value="P:peptidoglycan turnover"/>
    <property type="evidence" value="ECO:0007669"/>
    <property type="project" value="TreeGrafter"/>
</dbReference>
<dbReference type="SUPFAM" id="SSF55846">
    <property type="entry name" value="N-acetylmuramoyl-L-alanine amidase-like"/>
    <property type="match status" value="1"/>
</dbReference>
<dbReference type="InterPro" id="IPR051206">
    <property type="entry name" value="NAMLAA_amidase_2"/>
</dbReference>
<dbReference type="Gene3D" id="1.10.101.10">
    <property type="entry name" value="PGBD-like superfamily/PGBD"/>
    <property type="match status" value="1"/>
</dbReference>
<reference evidence="8 9" key="1">
    <citation type="submission" date="2018-06" db="EMBL/GenBank/DDBJ databases">
        <authorList>
            <consortium name="Pathogen Informatics"/>
            <person name="Doyle S."/>
        </authorList>
    </citation>
    <scope>NUCLEOTIDE SEQUENCE [LARGE SCALE GENOMIC DNA]</scope>
    <source>
        <strain evidence="8 9">NCTC11661</strain>
    </source>
</reference>
<dbReference type="GO" id="GO:0019867">
    <property type="term" value="C:outer membrane"/>
    <property type="evidence" value="ECO:0007669"/>
    <property type="project" value="TreeGrafter"/>
</dbReference>
<dbReference type="SMART" id="SM00644">
    <property type="entry name" value="Ami_2"/>
    <property type="match status" value="1"/>
</dbReference>
<dbReference type="GO" id="GO:0008745">
    <property type="term" value="F:N-acetylmuramoyl-L-alanine amidase activity"/>
    <property type="evidence" value="ECO:0007669"/>
    <property type="project" value="UniProtKB-EC"/>
</dbReference>
<dbReference type="GO" id="GO:0009253">
    <property type="term" value="P:peptidoglycan catabolic process"/>
    <property type="evidence" value="ECO:0007669"/>
    <property type="project" value="InterPro"/>
</dbReference>
<proteinExistence type="inferred from homology"/>
<dbReference type="Pfam" id="PF01510">
    <property type="entry name" value="Amidase_2"/>
    <property type="match status" value="1"/>
</dbReference>
<evidence type="ECO:0000256" key="1">
    <source>
        <dbReference type="ARBA" id="ARBA00001561"/>
    </source>
</evidence>
<dbReference type="SUPFAM" id="SSF47090">
    <property type="entry name" value="PGBD-like"/>
    <property type="match status" value="1"/>
</dbReference>
<dbReference type="RefSeq" id="WP_002689083.1">
    <property type="nucleotide sequence ID" value="NZ_UFTJ01000002.1"/>
</dbReference>
<dbReference type="GO" id="GO:0071555">
    <property type="term" value="P:cell wall organization"/>
    <property type="evidence" value="ECO:0007669"/>
    <property type="project" value="UniProtKB-KW"/>
</dbReference>
<comment type="catalytic activity">
    <reaction evidence="1">
        <text>Hydrolyzes the link between N-acetylmuramoyl residues and L-amino acid residues in certain cell-wall glycopeptides.</text>
        <dbReference type="EC" id="3.5.1.28"/>
    </reaction>
</comment>
<dbReference type="InterPro" id="IPR036365">
    <property type="entry name" value="PGBD-like_sf"/>
</dbReference>
<dbReference type="PANTHER" id="PTHR30417:SF1">
    <property type="entry name" value="N-ACETYLMURAMOYL-L-ALANINE AMIDASE AMID"/>
    <property type="match status" value="1"/>
</dbReference>
<evidence type="ECO:0000256" key="4">
    <source>
        <dbReference type="ARBA" id="ARBA00022801"/>
    </source>
</evidence>